<evidence type="ECO:0000313" key="2">
    <source>
        <dbReference type="EMBL" id="GIY39892.1"/>
    </source>
</evidence>
<dbReference type="AlphaFoldDB" id="A0AAV4T2W0"/>
<dbReference type="Proteomes" id="UP001054945">
    <property type="component" value="Unassembled WGS sequence"/>
</dbReference>
<organism evidence="2 3">
    <name type="scientific">Caerostris extrusa</name>
    <name type="common">Bark spider</name>
    <name type="synonym">Caerostris bankana</name>
    <dbReference type="NCBI Taxonomy" id="172846"/>
    <lineage>
        <taxon>Eukaryota</taxon>
        <taxon>Metazoa</taxon>
        <taxon>Ecdysozoa</taxon>
        <taxon>Arthropoda</taxon>
        <taxon>Chelicerata</taxon>
        <taxon>Arachnida</taxon>
        <taxon>Araneae</taxon>
        <taxon>Araneomorphae</taxon>
        <taxon>Entelegynae</taxon>
        <taxon>Araneoidea</taxon>
        <taxon>Araneidae</taxon>
        <taxon>Caerostris</taxon>
    </lineage>
</organism>
<proteinExistence type="predicted"/>
<reference evidence="2 3" key="1">
    <citation type="submission" date="2021-06" db="EMBL/GenBank/DDBJ databases">
        <title>Caerostris extrusa draft genome.</title>
        <authorList>
            <person name="Kono N."/>
            <person name="Arakawa K."/>
        </authorList>
    </citation>
    <scope>NUCLEOTIDE SEQUENCE [LARGE SCALE GENOMIC DNA]</scope>
</reference>
<feature type="region of interest" description="Disordered" evidence="1">
    <location>
        <begin position="69"/>
        <end position="92"/>
    </location>
</feature>
<comment type="caution">
    <text evidence="2">The sequence shown here is derived from an EMBL/GenBank/DDBJ whole genome shotgun (WGS) entry which is preliminary data.</text>
</comment>
<protein>
    <submittedName>
        <fullName evidence="2">Uncharacterized protein</fullName>
    </submittedName>
</protein>
<sequence>MWKFLLNANTNRRFLLISRNPAQLPPGQHGHGSPGQRPLMGSRSRFFCLYQADLFGEVPSSSHSCGQYFMGPKPSSTAPGPQGHGSPGQRPLMGSRSRLFYLYQADLFGQAPSSSISCGQYFMGPVTHAFSESG</sequence>
<gene>
    <name evidence="2" type="ORF">CEXT_335261</name>
</gene>
<evidence type="ECO:0000313" key="3">
    <source>
        <dbReference type="Proteomes" id="UP001054945"/>
    </source>
</evidence>
<dbReference type="EMBL" id="BPLR01010526">
    <property type="protein sequence ID" value="GIY39892.1"/>
    <property type="molecule type" value="Genomic_DNA"/>
</dbReference>
<accession>A0AAV4T2W0</accession>
<keyword evidence="3" id="KW-1185">Reference proteome</keyword>
<evidence type="ECO:0000256" key="1">
    <source>
        <dbReference type="SAM" id="MobiDB-lite"/>
    </source>
</evidence>
<name>A0AAV4T2W0_CAEEX</name>